<evidence type="ECO:0000313" key="20">
    <source>
        <dbReference type="EMBL" id="BCD56151.1"/>
    </source>
</evidence>
<dbReference type="EMBL" id="JN380204">
    <property type="protein sequence ID" value="AET11447.1"/>
    <property type="molecule type" value="Genomic_DNA"/>
</dbReference>
<evidence type="ECO:0000256" key="6">
    <source>
        <dbReference type="ARBA" id="ARBA00022660"/>
    </source>
</evidence>
<keyword evidence="6 16" id="KW-0679">Respiratory chain</keyword>
<evidence type="ECO:0000256" key="4">
    <source>
        <dbReference type="ARBA" id="ARBA00021006"/>
    </source>
</evidence>
<dbReference type="EMBL" id="MH041485">
    <property type="protein sequence ID" value="QAU54059.1"/>
    <property type="molecule type" value="Genomic_DNA"/>
</dbReference>
<keyword evidence="14 16" id="KW-0472">Membrane</keyword>
<evidence type="ECO:0000256" key="12">
    <source>
        <dbReference type="ARBA" id="ARBA00023075"/>
    </source>
</evidence>
<evidence type="ECO:0000256" key="14">
    <source>
        <dbReference type="ARBA" id="ARBA00023136"/>
    </source>
</evidence>
<feature type="domain" description="NADH:quinone oxidoreductase/Mrp antiporter transmembrane" evidence="17">
    <location>
        <begin position="112"/>
        <end position="403"/>
    </location>
</feature>
<dbReference type="GO" id="GO:0015990">
    <property type="term" value="P:electron transport coupled proton transport"/>
    <property type="evidence" value="ECO:0007669"/>
    <property type="project" value="TreeGrafter"/>
</dbReference>
<dbReference type="PANTHER" id="PTHR43507:SF20">
    <property type="entry name" value="NADH-UBIQUINONE OXIDOREDUCTASE CHAIN 4"/>
    <property type="match status" value="1"/>
</dbReference>
<keyword evidence="12 16" id="KW-0830">Ubiquinone</keyword>
<organism evidence="19">
    <name type="scientific">Grus japonensis</name>
    <name type="common">Japanese crane</name>
    <name type="synonym">Red-crowned crane</name>
    <dbReference type="NCBI Taxonomy" id="30415"/>
    <lineage>
        <taxon>Eukaryota</taxon>
        <taxon>Metazoa</taxon>
        <taxon>Chordata</taxon>
        <taxon>Craniata</taxon>
        <taxon>Vertebrata</taxon>
        <taxon>Euteleostomi</taxon>
        <taxon>Archelosauria</taxon>
        <taxon>Archosauria</taxon>
        <taxon>Dinosauria</taxon>
        <taxon>Saurischia</taxon>
        <taxon>Theropoda</taxon>
        <taxon>Coelurosauria</taxon>
        <taxon>Aves</taxon>
        <taxon>Neognathae</taxon>
        <taxon>Neoaves</taxon>
        <taxon>Gruiformes</taxon>
        <taxon>Gruidae</taxon>
        <taxon>Grus</taxon>
    </lineage>
</organism>
<evidence type="ECO:0000256" key="2">
    <source>
        <dbReference type="ARBA" id="ARBA00009025"/>
    </source>
</evidence>
<dbReference type="InterPro" id="IPR003918">
    <property type="entry name" value="NADH_UbQ_OxRdtase"/>
</dbReference>
<sequence>MLKIILPTIMLLPTTLLSPQKFLWTNTTMHSLLIATLSLQWLLPTYHPHKNLTQWTGIDQISSPLLVLSCWLLPLMIMASQNHLQHEPPTRKRMFIATLITIQPFIILAFSATELMLFYISFEATLIPTLILITRWGNQPERLSAGIYLLFYTLISSLPLLITILHLHTQIGTLQLTMLELTHPTLTNSWSNLLSGLALLTAFMVKAPLYGLHLWLPKAHVEAPIAGSMLLAALLLKLGGYGIMRITLLTGPLPEHLHYPFLTLALWGALMTSSICLRQTDLKALIAYSSVSHMGLVIAASTIQTHWSFSGAMILMISHGLTSSMLFCLANTNYERTHSRILLLTRGLQPLLPLMATWWLLANLTNMALPPTTNLMAELTIMIALFNWSSFTIILTGIATLLTASYTLFMLLMTQRGTLPTHITSIQNSNTREHLLMTLHIIPMLLLILKPELIS</sequence>
<dbReference type="PRINTS" id="PR01437">
    <property type="entry name" value="NUOXDRDTASE4"/>
</dbReference>
<dbReference type="NCBIfam" id="TIGR01972">
    <property type="entry name" value="NDH_I_M"/>
    <property type="match status" value="1"/>
</dbReference>
<dbReference type="InterPro" id="IPR001750">
    <property type="entry name" value="ND/Mrp_TM"/>
</dbReference>
<keyword evidence="11 16" id="KW-0520">NAD</keyword>
<evidence type="ECO:0000313" key="21">
    <source>
        <dbReference type="EMBL" id="QAU54059.1"/>
    </source>
</evidence>
<feature type="transmembrane region" description="Helical" evidence="16">
    <location>
        <begin position="189"/>
        <end position="212"/>
    </location>
</feature>
<evidence type="ECO:0000256" key="16">
    <source>
        <dbReference type="RuleBase" id="RU003297"/>
    </source>
</evidence>
<feature type="transmembrane region" description="Helical" evidence="16">
    <location>
        <begin position="309"/>
        <end position="329"/>
    </location>
</feature>
<geneLocation type="mitochondrion" evidence="19"/>
<feature type="domain" description="NADH:ubiquinone oxidoreductase chain 4 N-terminal" evidence="18">
    <location>
        <begin position="1"/>
        <end position="109"/>
    </location>
</feature>
<proteinExistence type="inferred from homology"/>
<evidence type="ECO:0000256" key="13">
    <source>
        <dbReference type="ARBA" id="ARBA00023128"/>
    </source>
</evidence>
<dbReference type="PANTHER" id="PTHR43507">
    <property type="entry name" value="NADH-UBIQUINONE OXIDOREDUCTASE CHAIN 4"/>
    <property type="match status" value="1"/>
</dbReference>
<comment type="similarity">
    <text evidence="2 16">Belongs to the complex I subunit 4 family.</text>
</comment>
<feature type="transmembrane region" description="Helical" evidence="16">
    <location>
        <begin position="381"/>
        <end position="414"/>
    </location>
</feature>
<evidence type="ECO:0000256" key="8">
    <source>
        <dbReference type="ARBA" id="ARBA00022967"/>
    </source>
</evidence>
<evidence type="ECO:0000256" key="9">
    <source>
        <dbReference type="ARBA" id="ARBA00022982"/>
    </source>
</evidence>
<dbReference type="InterPro" id="IPR010227">
    <property type="entry name" value="NADH_Q_OxRdtase_chainM/4"/>
</dbReference>
<feature type="transmembrane region" description="Helical" evidence="16">
    <location>
        <begin position="341"/>
        <end position="361"/>
    </location>
</feature>
<reference evidence="21" key="2">
    <citation type="journal article" date="2018" name="Mitochondrial DNA Part B Resour">
        <title>Next-generation sequencing yields the complete mitogenome of red-crowned crane (G. japonensis).</title>
        <authorList>
            <person name="Hua R."/>
            <person name="Cui D."/>
            <person name="Liu J."/>
            <person name="You Y."/>
            <person name="Jia T."/>
        </authorList>
    </citation>
    <scope>NUCLEOTIDE SEQUENCE</scope>
</reference>
<evidence type="ECO:0000259" key="18">
    <source>
        <dbReference type="Pfam" id="PF01059"/>
    </source>
</evidence>
<feature type="transmembrane region" description="Helical" evidence="16">
    <location>
        <begin position="284"/>
        <end position="303"/>
    </location>
</feature>
<keyword evidence="9 16" id="KW-0249">Electron transport</keyword>
<dbReference type="InterPro" id="IPR000260">
    <property type="entry name" value="NADH4_N"/>
</dbReference>
<feature type="transmembrane region" description="Helical" evidence="16">
    <location>
        <begin position="256"/>
        <end position="277"/>
    </location>
</feature>
<reference evidence="19" key="1">
    <citation type="submission" date="2011-07" db="EMBL/GenBank/DDBJ databases">
        <authorList>
            <person name="Bi X."/>
            <person name="Huang L."/>
            <person name="Jing M."/>
        </authorList>
    </citation>
    <scope>NUCLEOTIDE SEQUENCE</scope>
</reference>
<dbReference type="GO" id="GO:0008137">
    <property type="term" value="F:NADH dehydrogenase (ubiquinone) activity"/>
    <property type="evidence" value="ECO:0007669"/>
    <property type="project" value="UniProtKB-UniRule"/>
</dbReference>
<feature type="transmembrane region" description="Helical" evidence="16">
    <location>
        <begin position="224"/>
        <end position="244"/>
    </location>
</feature>
<dbReference type="GO" id="GO:0003954">
    <property type="term" value="F:NADH dehydrogenase activity"/>
    <property type="evidence" value="ECO:0007669"/>
    <property type="project" value="TreeGrafter"/>
</dbReference>
<dbReference type="Pfam" id="PF01059">
    <property type="entry name" value="Oxidored_q5_N"/>
    <property type="match status" value="1"/>
</dbReference>
<keyword evidence="10 16" id="KW-1133">Transmembrane helix</keyword>
<accession>G8H3Y7</accession>
<dbReference type="AlphaFoldDB" id="G8H3Y7"/>
<dbReference type="EC" id="7.1.1.2" evidence="3 16"/>
<comment type="catalytic activity">
    <reaction evidence="15 16">
        <text>a ubiquinone + NADH + 5 H(+)(in) = a ubiquinol + NAD(+) + 4 H(+)(out)</text>
        <dbReference type="Rhea" id="RHEA:29091"/>
        <dbReference type="Rhea" id="RHEA-COMP:9565"/>
        <dbReference type="Rhea" id="RHEA-COMP:9566"/>
        <dbReference type="ChEBI" id="CHEBI:15378"/>
        <dbReference type="ChEBI" id="CHEBI:16389"/>
        <dbReference type="ChEBI" id="CHEBI:17976"/>
        <dbReference type="ChEBI" id="CHEBI:57540"/>
        <dbReference type="ChEBI" id="CHEBI:57945"/>
        <dbReference type="EC" id="7.1.1.2"/>
    </reaction>
</comment>
<protein>
    <recommendedName>
        <fullName evidence="4 16">NADH-ubiquinone oxidoreductase chain 4</fullName>
        <ecNumber evidence="3 16">7.1.1.2</ecNumber>
    </recommendedName>
</protein>
<evidence type="ECO:0000256" key="1">
    <source>
        <dbReference type="ARBA" id="ARBA00004225"/>
    </source>
</evidence>
<name>G8H3Y7_GRUJA</name>
<keyword evidence="7 16" id="KW-0812">Transmembrane</keyword>
<feature type="transmembrane region" description="Helical" evidence="16">
    <location>
        <begin position="145"/>
        <end position="169"/>
    </location>
</feature>
<dbReference type="Pfam" id="PF00361">
    <property type="entry name" value="Proton_antipo_M"/>
    <property type="match status" value="1"/>
</dbReference>
<reference evidence="21" key="3">
    <citation type="submission" date="2018-03" db="EMBL/GenBank/DDBJ databases">
        <authorList>
            <person name="Duoying C."/>
        </authorList>
    </citation>
    <scope>NUCLEOTIDE SEQUENCE</scope>
</reference>
<reference evidence="20" key="4">
    <citation type="submission" date="2020-04" db="EMBL/GenBank/DDBJ databases">
        <title>Mitochondrial Genome Project of Endangered Birds in Japan by Yamashina Institute for Ornithology.</title>
        <authorList>
            <person name="Yamamoto Y."/>
            <person name="Kakizawa R."/>
            <person name="Yamagishi S."/>
            <person name="Asai S."/>
            <person name="Saitoh T."/>
        </authorList>
    </citation>
    <scope>NUCLEOTIDE SEQUENCE</scope>
    <source>
        <strain evidence="20">TMZ1099</strain>
        <tissue evidence="20">Blood</tissue>
    </source>
</reference>
<evidence type="ECO:0000256" key="3">
    <source>
        <dbReference type="ARBA" id="ARBA00012944"/>
    </source>
</evidence>
<evidence type="ECO:0000256" key="11">
    <source>
        <dbReference type="ARBA" id="ARBA00023027"/>
    </source>
</evidence>
<evidence type="ECO:0000313" key="19">
    <source>
        <dbReference type="EMBL" id="AET11447.1"/>
    </source>
</evidence>
<keyword evidence="8" id="KW-1278">Translocase</keyword>
<dbReference type="EMBL" id="LC541481">
    <property type="protein sequence ID" value="BCD56151.1"/>
    <property type="molecule type" value="Genomic_DNA"/>
</dbReference>
<evidence type="ECO:0000256" key="5">
    <source>
        <dbReference type="ARBA" id="ARBA00022448"/>
    </source>
</evidence>
<comment type="subcellular location">
    <subcellularLocation>
        <location evidence="1 16">Mitochondrion membrane</location>
        <topology evidence="1 16">Multi-pass membrane protein</topology>
    </subcellularLocation>
</comment>
<dbReference type="GO" id="GO:0042773">
    <property type="term" value="P:ATP synthesis coupled electron transport"/>
    <property type="evidence" value="ECO:0007669"/>
    <property type="project" value="InterPro"/>
</dbReference>
<dbReference type="GO" id="GO:0048039">
    <property type="term" value="F:ubiquinone binding"/>
    <property type="evidence" value="ECO:0007669"/>
    <property type="project" value="TreeGrafter"/>
</dbReference>
<keyword evidence="5 16" id="KW-0813">Transport</keyword>
<dbReference type="GO" id="GO:0031966">
    <property type="term" value="C:mitochondrial membrane"/>
    <property type="evidence" value="ECO:0007669"/>
    <property type="project" value="UniProtKB-SubCell"/>
</dbReference>
<evidence type="ECO:0000256" key="7">
    <source>
        <dbReference type="ARBA" id="ARBA00022692"/>
    </source>
</evidence>
<evidence type="ECO:0000259" key="17">
    <source>
        <dbReference type="Pfam" id="PF00361"/>
    </source>
</evidence>
<evidence type="ECO:0000256" key="10">
    <source>
        <dbReference type="ARBA" id="ARBA00022989"/>
    </source>
</evidence>
<evidence type="ECO:0000256" key="15">
    <source>
        <dbReference type="ARBA" id="ARBA00049551"/>
    </source>
</evidence>
<keyword evidence="13 16" id="KW-0496">Mitochondrion</keyword>
<comment type="function">
    <text evidence="16">Core subunit of the mitochondrial membrane respiratory chain NADH dehydrogenase (Complex I) which catalyzes electron transfer from NADH through the respiratory chain, using ubiquinone as an electron acceptor. Essential for the catalytic activity and assembly of complex I.</text>
</comment>
<gene>
    <name evidence="19" type="primary">ND4</name>
</gene>